<organism evidence="1 2">
    <name type="scientific">Ophiocordyceps australis</name>
    <dbReference type="NCBI Taxonomy" id="1399860"/>
    <lineage>
        <taxon>Eukaryota</taxon>
        <taxon>Fungi</taxon>
        <taxon>Dikarya</taxon>
        <taxon>Ascomycota</taxon>
        <taxon>Pezizomycotina</taxon>
        <taxon>Sordariomycetes</taxon>
        <taxon>Hypocreomycetidae</taxon>
        <taxon>Hypocreales</taxon>
        <taxon>Ophiocordycipitaceae</taxon>
        <taxon>Ophiocordyceps</taxon>
    </lineage>
</organism>
<sequence>MIDTGKMRYSAEALAALESSNINNSLQKYGDGIESTSNHIDYAELLSDRPWYGDKQTPRLQPAVGARKLGHFPLTSSLAPWVRNALMKYRPDSEVLKLVAPYAQELHETVEKERAASSGLHDFDVIEYTYQAALEISAAVLLAANATDDPGIANAEVHSSKAAQDDHFIPWGRFLTGLDLDPPLISMLPVNLLTCHAFTFCQDPQREDYVWSALTAIDWARGKDKFGQRLASCEARIQHCVPKLNDAESMQDRSYWRISVAYLRAMGQCENCQQFKAPRRAAIRHNLDLDLIMAMRSFDSIGIAFMSNDGAAWMDNEGVDSLIASGLSNDIMDLHTDIQTGETRNLLRLLYPDGLDMKQAIQSVSTILSGMLCDVFRAHQRARFGEREDGRLSVSSAPYSFSRSRHRRLFSVIEAYERRYPQLWQLIWETHRLAKEQVTQAGLDEPLVCAMRRSVKQGSLPSSPPTKFFDMYYKMVQDGVLDLDKSPLGLSPDLASVIYNLHNLWHGKLLAEGKKPGWGYEFDVESDRLFARAGEILAAKGDVSDDAYRFFITYGMMSMGLPYIAYHAIDAIIMVFGALE</sequence>
<evidence type="ECO:0000313" key="1">
    <source>
        <dbReference type="EMBL" id="PHH66014.1"/>
    </source>
</evidence>
<proteinExistence type="predicted"/>
<reference evidence="1 2" key="1">
    <citation type="submission" date="2017-06" db="EMBL/GenBank/DDBJ databases">
        <title>Ant-infecting Ophiocordyceps genomes reveal a high diversity of potential behavioral manipulation genes and a possible major role for enterotoxins.</title>
        <authorList>
            <person name="De Bekker C."/>
            <person name="Evans H.C."/>
            <person name="Brachmann A."/>
            <person name="Hughes D.P."/>
        </authorList>
    </citation>
    <scope>NUCLEOTIDE SEQUENCE [LARGE SCALE GENOMIC DNA]</scope>
    <source>
        <strain evidence="1 2">Map64</strain>
    </source>
</reference>
<protein>
    <submittedName>
        <fullName evidence="1">Uncharacterized protein</fullName>
    </submittedName>
</protein>
<dbReference type="OrthoDB" id="4216719at2759"/>
<keyword evidence="2" id="KW-1185">Reference proteome</keyword>
<accession>A0A2C5YGA4</accession>
<gene>
    <name evidence="1" type="ORF">CDD81_539</name>
</gene>
<evidence type="ECO:0000313" key="2">
    <source>
        <dbReference type="Proteomes" id="UP000226192"/>
    </source>
</evidence>
<dbReference type="AlphaFoldDB" id="A0A2C5YGA4"/>
<name>A0A2C5YGA4_9HYPO</name>
<dbReference type="Proteomes" id="UP000226192">
    <property type="component" value="Unassembled WGS sequence"/>
</dbReference>
<dbReference type="EMBL" id="NJET01000011">
    <property type="protein sequence ID" value="PHH66014.1"/>
    <property type="molecule type" value="Genomic_DNA"/>
</dbReference>
<comment type="caution">
    <text evidence="1">The sequence shown here is derived from an EMBL/GenBank/DDBJ whole genome shotgun (WGS) entry which is preliminary data.</text>
</comment>